<dbReference type="Pfam" id="PF23571">
    <property type="entry name" value="GH3_M"/>
    <property type="match status" value="1"/>
</dbReference>
<feature type="domain" description="GH3 C-terminal" evidence="3">
    <location>
        <begin position="485"/>
        <end position="575"/>
    </location>
</feature>
<accession>A0A9Q1HF74</accession>
<gene>
    <name evidence="4" type="ORF">HOLleu_09764</name>
</gene>
<keyword evidence="1" id="KW-0732">Signal</keyword>
<evidence type="ECO:0000313" key="5">
    <source>
        <dbReference type="Proteomes" id="UP001152320"/>
    </source>
</evidence>
<dbReference type="OrthoDB" id="10004661at2759"/>
<feature type="chain" id="PRO_5040282522" evidence="1">
    <location>
        <begin position="18"/>
        <end position="588"/>
    </location>
</feature>
<sequence>MLLVLFIPLSLISPHLALSTTLYLLFGNLKARHNGLRALKMFRHNCKDVCAAQQRLLTDIIHKNSATDYGSKFGLATIRSLEDLRKCHPLNTYDHYESYIDRVTQGEPRVMTSDPSTRLCRSSGTTGRAKLISQDNKILLPKVRAVIKGVMHENFPKMTIIQRIMKLYIHVSIEESKCGIPVATATAIDPKTMKYLVSYTIPPEGLLLNNLFDALYIHLLFGLRERSLGVIEATFIMTVEDATRILMSKWENLVEDLKTGTIHEGLNLEPWIRSTLSKALGDGDVTRADEVEVEIRKGPIGIVKRLWPSIAFIGCIDNLGRKSYLQTNIAAGVPIYSYCYNSSEGAQGVNLWPFDDDIQFLPFHDVAVFEFIPEEAMDEGEPPTYFLHEVEVGQNYEVAVTQGCGLYRYRMGDVVRVTGFYRSCPKVSFLYRRAMLLNLDGEKVSQPIVADSLKDALTIWPGLILERYCVVESPLVSDVMNTKVRGASPLHYVFFLQLKAHEGRNLHEVDVQVLSKRVDEGICSRHIRYKQRRINRFSSPEVFLVNDNAFQDLRKYILKSEKVSAVQMKLPLRLRTPEMVEVMLANLL</sequence>
<dbReference type="AlphaFoldDB" id="A0A9Q1HF74"/>
<keyword evidence="5" id="KW-1185">Reference proteome</keyword>
<feature type="domain" description="GH3 middle" evidence="2">
    <location>
        <begin position="364"/>
        <end position="432"/>
    </location>
</feature>
<feature type="signal peptide" evidence="1">
    <location>
        <begin position="1"/>
        <end position="17"/>
    </location>
</feature>
<dbReference type="EMBL" id="JAIZAY010000004">
    <property type="protein sequence ID" value="KAJ8042886.1"/>
    <property type="molecule type" value="Genomic_DNA"/>
</dbReference>
<dbReference type="InterPro" id="IPR055378">
    <property type="entry name" value="GH3_C"/>
</dbReference>
<evidence type="ECO:0000313" key="4">
    <source>
        <dbReference type="EMBL" id="KAJ8042886.1"/>
    </source>
</evidence>
<dbReference type="InterPro" id="IPR004993">
    <property type="entry name" value="GH3"/>
</dbReference>
<dbReference type="InterPro" id="IPR055377">
    <property type="entry name" value="GH3_M"/>
</dbReference>
<evidence type="ECO:0000256" key="1">
    <source>
        <dbReference type="SAM" id="SignalP"/>
    </source>
</evidence>
<dbReference type="PANTHER" id="PTHR31901">
    <property type="entry name" value="GH3 DOMAIN-CONTAINING PROTEIN"/>
    <property type="match status" value="1"/>
</dbReference>
<proteinExistence type="predicted"/>
<evidence type="ECO:0000259" key="3">
    <source>
        <dbReference type="Pfam" id="PF23572"/>
    </source>
</evidence>
<dbReference type="Pfam" id="PF03321">
    <property type="entry name" value="GH3"/>
    <property type="match status" value="1"/>
</dbReference>
<organism evidence="4 5">
    <name type="scientific">Holothuria leucospilota</name>
    <name type="common">Black long sea cucumber</name>
    <name type="synonym">Mertensiothuria leucospilota</name>
    <dbReference type="NCBI Taxonomy" id="206669"/>
    <lineage>
        <taxon>Eukaryota</taxon>
        <taxon>Metazoa</taxon>
        <taxon>Echinodermata</taxon>
        <taxon>Eleutherozoa</taxon>
        <taxon>Echinozoa</taxon>
        <taxon>Holothuroidea</taxon>
        <taxon>Aspidochirotacea</taxon>
        <taxon>Aspidochirotida</taxon>
        <taxon>Holothuriidae</taxon>
        <taxon>Holothuria</taxon>
    </lineage>
</organism>
<dbReference type="Pfam" id="PF23572">
    <property type="entry name" value="GH3_C"/>
    <property type="match status" value="1"/>
</dbReference>
<comment type="caution">
    <text evidence="4">The sequence shown here is derived from an EMBL/GenBank/DDBJ whole genome shotgun (WGS) entry which is preliminary data.</text>
</comment>
<protein>
    <submittedName>
        <fullName evidence="4">Indole-3-acetic acid-amido synthetase GH3.11</fullName>
    </submittedName>
</protein>
<reference evidence="4" key="1">
    <citation type="submission" date="2021-10" db="EMBL/GenBank/DDBJ databases">
        <title>Tropical sea cucumber genome reveals ecological adaptation and Cuvierian tubules defense mechanism.</title>
        <authorList>
            <person name="Chen T."/>
        </authorList>
    </citation>
    <scope>NUCLEOTIDE SEQUENCE</scope>
    <source>
        <strain evidence="4">Nanhai2018</strain>
        <tissue evidence="4">Muscle</tissue>
    </source>
</reference>
<evidence type="ECO:0000259" key="2">
    <source>
        <dbReference type="Pfam" id="PF23571"/>
    </source>
</evidence>
<name>A0A9Q1HF74_HOLLE</name>
<dbReference type="Proteomes" id="UP001152320">
    <property type="component" value="Chromosome 4"/>
</dbReference>
<dbReference type="GO" id="GO:0016881">
    <property type="term" value="F:acid-amino acid ligase activity"/>
    <property type="evidence" value="ECO:0007669"/>
    <property type="project" value="TreeGrafter"/>
</dbReference>
<dbReference type="PANTHER" id="PTHR31901:SF9">
    <property type="entry name" value="GH3 DOMAIN-CONTAINING PROTEIN"/>
    <property type="match status" value="1"/>
</dbReference>
<dbReference type="GO" id="GO:0005737">
    <property type="term" value="C:cytoplasm"/>
    <property type="evidence" value="ECO:0007669"/>
    <property type="project" value="TreeGrafter"/>
</dbReference>